<sequence>MADLVLCPALQVILDRIASPLIEKFANMWDFKDNLQSLRETLMLIQPTLEDAEEQQFSNKAVKIWLSKLEKAAYDAEDGLHYLTAKGMIRINCVQLLDLMTASHIKEMLLALETTINEGLVKFTFTRPNMVDHRSSVWETSSFVIKSQIYGRDDDKDKIVRLLLSSQAYQEGCASCIAIVGIGGIGKTTLAQLAYNDERVIQNFDVRMWIYVSDDFNVKKIMKTIIESVTKDECRFSDIELLQSQLWRLLHNKRYLLVLDDVWTSHHNDWDKLKPLFRGGVDGCKVIVTTRNTKAALMTDSPNSPFYLKGLEEEDCWALFKQQAFGRGEEEKYPHLLPIGKQIVRKCGGVPLAAKSLGSIMRFKRNQQQWLSVQNTELWKLDVCELDILPALMLSYFYLPFHLRRCFAFCSMFPKGYEFSKYKLIHMWMAEGLLLEDASKRPENVGDDCFTNLLWMSFFQEVDRCDGGGVIWYKMNDVIHDLSQYVAGNTTMILENGFQPKNLEKIRHSSVVYRYRAITIPQALYEAKHLRSLLFIGESGLIKDFLYRISSSFEYLRTLDLNSCDVHELPYSVCRLICLRYLDLSYTPIFTLPDFMAWKLASLQTLNLLGCPNLRRLPPLGVMTGLRHLDITACASLTQMPKGIGELHQLETLPLYVFSYNGGALELGGLNLYGTLNLTHLENVTKVVEAKSAGLRMKENIESLGLYWRGEEVDESIMIKVPKAQQEAVISGSQRVPQNSDPVEEILEALKPHDNLKMLVINGYPGTRLPDWTLPNLTAVYLKECRNCQNLPAVGNLLMLKTLSLQGMDCLKHVGADFYGDGTSIPFLSLEELSLCDLSNLEEWSSANNMTSFPRLRKLTVNRCPKLAHIPLSESLQHLELRGCKLRLMSIANLSLLSVLVLENIPDLSSLPEGLIASAHLSCLKILSCPKLCSLPLEMGNCLTSLKSLTIGWCQDLSSLPESLQNLKALESLEISDCHYIISMPDGAIGGLSSLRTLSIENCTSLTSLSSSLEHLTFLEHLTIMYCPSLDCFPEGVQHLSALRSLTILSCPWFDSLPNGLQNVRTLHCLEISSCTNLRALPEWFENLDSLRSLTISACPNLEELPAGLKHLTKLQYLSIQECPELEQRCRQGSGEDWFKIAHVPHKCIGSPQVNQSREASTSGGSSSQTSAQ</sequence>
<evidence type="ECO:0000259" key="8">
    <source>
        <dbReference type="Pfam" id="PF18052"/>
    </source>
</evidence>
<dbReference type="Gene3D" id="1.20.5.4130">
    <property type="match status" value="1"/>
</dbReference>
<dbReference type="Gene3D" id="1.10.10.10">
    <property type="entry name" value="Winged helix-like DNA-binding domain superfamily/Winged helix DNA-binding domain"/>
    <property type="match status" value="1"/>
</dbReference>
<dbReference type="GO" id="GO:0006952">
    <property type="term" value="P:defense response"/>
    <property type="evidence" value="ECO:0007669"/>
    <property type="project" value="UniProtKB-KW"/>
</dbReference>
<dbReference type="GO" id="GO:0051707">
    <property type="term" value="P:response to other organism"/>
    <property type="evidence" value="ECO:0007669"/>
    <property type="project" value="UniProtKB-ARBA"/>
</dbReference>
<dbReference type="InterPro" id="IPR002182">
    <property type="entry name" value="NB-ARC"/>
</dbReference>
<dbReference type="Gene3D" id="1.10.8.430">
    <property type="entry name" value="Helical domain of apoptotic protease-activating factors"/>
    <property type="match status" value="1"/>
</dbReference>
<protein>
    <submittedName>
        <fullName evidence="12">Putative P-loop containing nucleoside triphosphate hydrolase, leucine-rich repeat domain, L</fullName>
    </submittedName>
</protein>
<dbReference type="InterPro" id="IPR032675">
    <property type="entry name" value="LRR_dom_sf"/>
</dbReference>
<dbReference type="Pfam" id="PF00931">
    <property type="entry name" value="NB-ARC"/>
    <property type="match status" value="1"/>
</dbReference>
<dbReference type="SUPFAM" id="SSF52540">
    <property type="entry name" value="P-loop containing nucleoside triphosphate hydrolases"/>
    <property type="match status" value="1"/>
</dbReference>
<keyword evidence="2" id="KW-0677">Repeat</keyword>
<feature type="domain" description="Disease resistance N-terminal" evidence="8">
    <location>
        <begin position="9"/>
        <end position="80"/>
    </location>
</feature>
<dbReference type="InterPro" id="IPR042197">
    <property type="entry name" value="Apaf_helical"/>
</dbReference>
<dbReference type="OMA" id="RIECWSH"/>
<dbReference type="InterPro" id="IPR036388">
    <property type="entry name" value="WH-like_DNA-bd_sf"/>
</dbReference>
<name>A0A2P6PQG7_ROSCH</name>
<evidence type="ECO:0000259" key="7">
    <source>
        <dbReference type="Pfam" id="PF00931"/>
    </source>
</evidence>
<evidence type="ECO:0000256" key="3">
    <source>
        <dbReference type="ARBA" id="ARBA00022741"/>
    </source>
</evidence>
<evidence type="ECO:0000256" key="5">
    <source>
        <dbReference type="ARBA" id="ARBA00022840"/>
    </source>
</evidence>
<dbReference type="AlphaFoldDB" id="A0A2P6PQG7"/>
<dbReference type="Pfam" id="PF25019">
    <property type="entry name" value="LRR_R13L1-DRL21"/>
    <property type="match status" value="1"/>
</dbReference>
<gene>
    <name evidence="12" type="ORF">RchiOBHm_Chr6g0269411</name>
</gene>
<feature type="domain" description="NB-ARC" evidence="7">
    <location>
        <begin position="153"/>
        <end position="326"/>
    </location>
</feature>
<dbReference type="SUPFAM" id="SSF52047">
    <property type="entry name" value="RNI-like"/>
    <property type="match status" value="1"/>
</dbReference>
<dbReference type="GO" id="GO:0005524">
    <property type="term" value="F:ATP binding"/>
    <property type="evidence" value="ECO:0007669"/>
    <property type="project" value="UniProtKB-KW"/>
</dbReference>
<dbReference type="PANTHER" id="PTHR36766:SF59">
    <property type="entry name" value="DISEASE RESISTANCE PROTEIN RGA2-LIKE"/>
    <property type="match status" value="1"/>
</dbReference>
<keyword evidence="12" id="KW-0378">Hydrolase</keyword>
<accession>A0A2P6PQG7</accession>
<dbReference type="Gramene" id="PRQ24168">
    <property type="protein sequence ID" value="PRQ24168"/>
    <property type="gene ID" value="RchiOBHm_Chr6g0269411"/>
</dbReference>
<evidence type="ECO:0000256" key="4">
    <source>
        <dbReference type="ARBA" id="ARBA00022821"/>
    </source>
</evidence>
<evidence type="ECO:0000259" key="10">
    <source>
        <dbReference type="Pfam" id="PF23598"/>
    </source>
</evidence>
<dbReference type="InterPro" id="IPR027417">
    <property type="entry name" value="P-loop_NTPase"/>
</dbReference>
<feature type="domain" description="Disease resistance R13L4/SHOC-2-like LRR" evidence="10">
    <location>
        <begin position="994"/>
        <end position="1122"/>
    </location>
</feature>
<dbReference type="Proteomes" id="UP000238479">
    <property type="component" value="Chromosome 6"/>
</dbReference>
<keyword evidence="5" id="KW-0067">ATP-binding</keyword>
<dbReference type="SUPFAM" id="SSF52058">
    <property type="entry name" value="L domain-like"/>
    <property type="match status" value="1"/>
</dbReference>
<evidence type="ECO:0000313" key="12">
    <source>
        <dbReference type="EMBL" id="PRQ24168.1"/>
    </source>
</evidence>
<keyword evidence="3" id="KW-0547">Nucleotide-binding</keyword>
<dbReference type="Gene3D" id="3.80.10.10">
    <property type="entry name" value="Ribonuclease Inhibitor"/>
    <property type="match status" value="4"/>
</dbReference>
<dbReference type="Pfam" id="PF23559">
    <property type="entry name" value="WHD_DRP"/>
    <property type="match status" value="1"/>
</dbReference>
<keyword evidence="13" id="KW-1185">Reference proteome</keyword>
<dbReference type="InterPro" id="IPR055414">
    <property type="entry name" value="LRR_R13L4/SHOC2-like"/>
</dbReference>
<evidence type="ECO:0000259" key="9">
    <source>
        <dbReference type="Pfam" id="PF23559"/>
    </source>
</evidence>
<evidence type="ECO:0000256" key="6">
    <source>
        <dbReference type="SAM" id="MobiDB-lite"/>
    </source>
</evidence>
<evidence type="ECO:0000259" key="11">
    <source>
        <dbReference type="Pfam" id="PF25019"/>
    </source>
</evidence>
<keyword evidence="1" id="KW-0433">Leucine-rich repeat</keyword>
<organism evidence="12 13">
    <name type="scientific">Rosa chinensis</name>
    <name type="common">China rose</name>
    <dbReference type="NCBI Taxonomy" id="74649"/>
    <lineage>
        <taxon>Eukaryota</taxon>
        <taxon>Viridiplantae</taxon>
        <taxon>Streptophyta</taxon>
        <taxon>Embryophyta</taxon>
        <taxon>Tracheophyta</taxon>
        <taxon>Spermatophyta</taxon>
        <taxon>Magnoliopsida</taxon>
        <taxon>eudicotyledons</taxon>
        <taxon>Gunneridae</taxon>
        <taxon>Pentapetalae</taxon>
        <taxon>rosids</taxon>
        <taxon>fabids</taxon>
        <taxon>Rosales</taxon>
        <taxon>Rosaceae</taxon>
        <taxon>Rosoideae</taxon>
        <taxon>Rosoideae incertae sedis</taxon>
        <taxon>Rosa</taxon>
    </lineage>
</organism>
<dbReference type="InterPro" id="IPR058922">
    <property type="entry name" value="WHD_DRP"/>
</dbReference>
<dbReference type="STRING" id="74649.A0A2P6PQG7"/>
<dbReference type="GO" id="GO:0043531">
    <property type="term" value="F:ADP binding"/>
    <property type="evidence" value="ECO:0007669"/>
    <property type="project" value="InterPro"/>
</dbReference>
<proteinExistence type="predicted"/>
<dbReference type="EMBL" id="PDCK01000044">
    <property type="protein sequence ID" value="PRQ24168.1"/>
    <property type="molecule type" value="Genomic_DNA"/>
</dbReference>
<dbReference type="InterPro" id="IPR041118">
    <property type="entry name" value="Rx_N"/>
</dbReference>
<dbReference type="PANTHER" id="PTHR36766">
    <property type="entry name" value="PLANT BROAD-SPECTRUM MILDEW RESISTANCE PROTEIN RPW8"/>
    <property type="match status" value="1"/>
</dbReference>
<dbReference type="GO" id="GO:0016787">
    <property type="term" value="F:hydrolase activity"/>
    <property type="evidence" value="ECO:0007669"/>
    <property type="project" value="UniProtKB-KW"/>
</dbReference>
<feature type="region of interest" description="Disordered" evidence="6">
    <location>
        <begin position="1150"/>
        <end position="1173"/>
    </location>
</feature>
<keyword evidence="4" id="KW-0611">Plant defense</keyword>
<dbReference type="PRINTS" id="PR00364">
    <property type="entry name" value="DISEASERSIST"/>
</dbReference>
<dbReference type="FunFam" id="3.40.50.300:FF:001091">
    <property type="entry name" value="Probable disease resistance protein At1g61300"/>
    <property type="match status" value="1"/>
</dbReference>
<feature type="domain" description="R13L1/DRL21-like LRR repeat region" evidence="11">
    <location>
        <begin position="666"/>
        <end position="808"/>
    </location>
</feature>
<dbReference type="InterPro" id="IPR056789">
    <property type="entry name" value="LRR_R13L1-DRL21"/>
</dbReference>
<evidence type="ECO:0000256" key="1">
    <source>
        <dbReference type="ARBA" id="ARBA00022614"/>
    </source>
</evidence>
<comment type="caution">
    <text evidence="12">The sequence shown here is derived from an EMBL/GenBank/DDBJ whole genome shotgun (WGS) entry which is preliminary data.</text>
</comment>
<dbReference type="Gene3D" id="3.40.50.300">
    <property type="entry name" value="P-loop containing nucleotide triphosphate hydrolases"/>
    <property type="match status" value="1"/>
</dbReference>
<evidence type="ECO:0000256" key="2">
    <source>
        <dbReference type="ARBA" id="ARBA00022737"/>
    </source>
</evidence>
<dbReference type="Pfam" id="PF18052">
    <property type="entry name" value="Rx_N"/>
    <property type="match status" value="1"/>
</dbReference>
<feature type="compositionally biased region" description="Low complexity" evidence="6">
    <location>
        <begin position="1160"/>
        <end position="1173"/>
    </location>
</feature>
<dbReference type="Pfam" id="PF23598">
    <property type="entry name" value="LRR_14"/>
    <property type="match status" value="1"/>
</dbReference>
<reference evidence="12 13" key="1">
    <citation type="journal article" date="2018" name="Nat. Genet.">
        <title>The Rosa genome provides new insights in the design of modern roses.</title>
        <authorList>
            <person name="Bendahmane M."/>
        </authorList>
    </citation>
    <scope>NUCLEOTIDE SEQUENCE [LARGE SCALE GENOMIC DNA]</scope>
    <source>
        <strain evidence="13">cv. Old Blush</strain>
    </source>
</reference>
<feature type="domain" description="Disease resistance protein winged helix" evidence="9">
    <location>
        <begin position="412"/>
        <end position="482"/>
    </location>
</feature>
<evidence type="ECO:0000313" key="13">
    <source>
        <dbReference type="Proteomes" id="UP000238479"/>
    </source>
</evidence>